<dbReference type="PANTHER" id="PTHR37526:SF1">
    <property type="entry name" value="PROTEIN TUSB"/>
    <property type="match status" value="1"/>
</dbReference>
<evidence type="ECO:0000313" key="2">
    <source>
        <dbReference type="Proteomes" id="UP001476583"/>
    </source>
</evidence>
<dbReference type="SUPFAM" id="SSF75169">
    <property type="entry name" value="DsrEFH-like"/>
    <property type="match status" value="1"/>
</dbReference>
<evidence type="ECO:0000313" key="1">
    <source>
        <dbReference type="EMBL" id="WXL27618.1"/>
    </source>
</evidence>
<reference evidence="1 2" key="1">
    <citation type="submission" date="2024-03" db="EMBL/GenBank/DDBJ databases">
        <title>Complete genome of BD2.</title>
        <authorList>
            <person name="Cao G."/>
        </authorList>
    </citation>
    <scope>NUCLEOTIDE SEQUENCE [LARGE SCALE GENOMIC DNA]</scope>
    <source>
        <strain evidence="1 2">BD2</strain>
    </source>
</reference>
<dbReference type="Gene3D" id="3.40.1260.10">
    <property type="entry name" value="DsrEFH-like"/>
    <property type="match status" value="1"/>
</dbReference>
<proteinExistence type="predicted"/>
<gene>
    <name evidence="1" type="primary">tusB</name>
    <name evidence="1" type="ORF">WG219_09230</name>
</gene>
<dbReference type="Pfam" id="PF04077">
    <property type="entry name" value="DsrH"/>
    <property type="match status" value="1"/>
</dbReference>
<organism evidence="1 2">
    <name type="scientific">Ectopseudomonas mendocina</name>
    <name type="common">Pseudomonas mendocina</name>
    <dbReference type="NCBI Taxonomy" id="300"/>
    <lineage>
        <taxon>Bacteria</taxon>
        <taxon>Pseudomonadati</taxon>
        <taxon>Pseudomonadota</taxon>
        <taxon>Gammaproteobacteria</taxon>
        <taxon>Pseudomonadales</taxon>
        <taxon>Pseudomonadaceae</taxon>
        <taxon>Ectopseudomonas</taxon>
    </lineage>
</organism>
<dbReference type="NCBIfam" id="TIGR03011">
    <property type="entry name" value="sulf_tusB_dsrH"/>
    <property type="match status" value="1"/>
</dbReference>
<keyword evidence="2" id="KW-1185">Reference proteome</keyword>
<accession>A0ABZ2RNB1</accession>
<name>A0ABZ2RNB1_ECTME</name>
<dbReference type="PANTHER" id="PTHR37526">
    <property type="entry name" value="PROTEIN TUSB"/>
    <property type="match status" value="1"/>
</dbReference>
<dbReference type="InterPro" id="IPR007215">
    <property type="entry name" value="Sulphur_relay_TusB/DsrH"/>
</dbReference>
<dbReference type="Proteomes" id="UP001476583">
    <property type="component" value="Chromosome"/>
</dbReference>
<protein>
    <submittedName>
        <fullName evidence="1">Sulfurtransferase complex subunit TusB</fullName>
    </submittedName>
</protein>
<sequence>MATLHVLSHSPYADRSLESCLRVLGKQDGLLLSGDAVYALQGSEASNRLTQVSAALYALDEDVTARNISAAHNAQLVDYTAFVELCCQYDKVNAWL</sequence>
<dbReference type="InterPro" id="IPR027396">
    <property type="entry name" value="DsrEFH-like"/>
</dbReference>
<dbReference type="EMBL" id="CP148074">
    <property type="protein sequence ID" value="WXL27618.1"/>
    <property type="molecule type" value="Genomic_DNA"/>
</dbReference>